<dbReference type="InterPro" id="IPR011009">
    <property type="entry name" value="Kinase-like_dom_sf"/>
</dbReference>
<dbReference type="PROSITE" id="PS00108">
    <property type="entry name" value="PROTEIN_KINASE_ST"/>
    <property type="match status" value="1"/>
</dbReference>
<dbReference type="OrthoDB" id="541276at2759"/>
<sequence length="407" mass="45512">MPIPSTFLPDFTANFIDNGKLLLTQRIGGGAYGVVYRAVDTTSPPNNLKEYAVKCMLKADPECPRALAQHREIMMHKRVSCHKNVIALHRVIEDGRYFFFVMDLCLTGDLFEAIMGRKVYENNTNLVKQAFIQIIDAVEACHRKSVFHRDLKPDNILVSSDGSQVWLTDFGLSTTATMSSEFCIGTPNYMSPECVGNEHSRNAYLSRRNDVWSLGVILFIMITRRNPWELARFDNALFRQFLYDDDFFLRGSISMEANKLLRRILAYDPLQRISLAKMRDEIKKIGSFFAGEHPAEADITSITPSSLPSSVASLAPVHRVSSRSDIDVFVIGSMSKASSGSRYSTTPPSSIFCLGDSDSDWESEGPITPETHPAQPAIDVPDLDGKDIGLTSLRDLRESLRELNLVA</sequence>
<dbReference type="PROSITE" id="PS00107">
    <property type="entry name" value="PROTEIN_KINASE_ATP"/>
    <property type="match status" value="1"/>
</dbReference>
<dbReference type="EMBL" id="SGPL01000172">
    <property type="protein sequence ID" value="THH16154.1"/>
    <property type="molecule type" value="Genomic_DNA"/>
</dbReference>
<evidence type="ECO:0000256" key="4">
    <source>
        <dbReference type="ARBA" id="ARBA00022777"/>
    </source>
</evidence>
<keyword evidence="4" id="KW-0418">Kinase</keyword>
<dbReference type="GO" id="GO:0004674">
    <property type="term" value="F:protein serine/threonine kinase activity"/>
    <property type="evidence" value="ECO:0007669"/>
    <property type="project" value="UniProtKB-KW"/>
</dbReference>
<organism evidence="10 11">
    <name type="scientific">Bondarzewia mesenterica</name>
    <dbReference type="NCBI Taxonomy" id="1095465"/>
    <lineage>
        <taxon>Eukaryota</taxon>
        <taxon>Fungi</taxon>
        <taxon>Dikarya</taxon>
        <taxon>Basidiomycota</taxon>
        <taxon>Agaricomycotina</taxon>
        <taxon>Agaricomycetes</taxon>
        <taxon>Russulales</taxon>
        <taxon>Bondarzewiaceae</taxon>
        <taxon>Bondarzewia</taxon>
    </lineage>
</organism>
<comment type="similarity">
    <text evidence="7">Belongs to the protein kinase superfamily.</text>
</comment>
<keyword evidence="2" id="KW-0808">Transferase</keyword>
<dbReference type="PROSITE" id="PS50011">
    <property type="entry name" value="PROTEIN_KINASE_DOM"/>
    <property type="match status" value="1"/>
</dbReference>
<dbReference type="PANTHER" id="PTHR24349">
    <property type="entry name" value="SERINE/THREONINE-PROTEIN KINASE"/>
    <property type="match status" value="1"/>
</dbReference>
<evidence type="ECO:0000256" key="1">
    <source>
        <dbReference type="ARBA" id="ARBA00022527"/>
    </source>
</evidence>
<evidence type="ECO:0000256" key="5">
    <source>
        <dbReference type="ARBA" id="ARBA00022840"/>
    </source>
</evidence>
<protein>
    <recommendedName>
        <fullName evidence="9">Protein kinase domain-containing protein</fullName>
    </recommendedName>
</protein>
<keyword evidence="5 6" id="KW-0067">ATP-binding</keyword>
<evidence type="ECO:0000313" key="10">
    <source>
        <dbReference type="EMBL" id="THH16154.1"/>
    </source>
</evidence>
<keyword evidence="11" id="KW-1185">Reference proteome</keyword>
<gene>
    <name evidence="10" type="ORF">EW146_g4443</name>
</gene>
<dbReference type="InterPro" id="IPR017441">
    <property type="entry name" value="Protein_kinase_ATP_BS"/>
</dbReference>
<dbReference type="Proteomes" id="UP000310158">
    <property type="component" value="Unassembled WGS sequence"/>
</dbReference>
<feature type="domain" description="Protein kinase" evidence="9">
    <location>
        <begin position="21"/>
        <end position="289"/>
    </location>
</feature>
<feature type="region of interest" description="Disordered" evidence="8">
    <location>
        <begin position="360"/>
        <end position="383"/>
    </location>
</feature>
<dbReference type="Pfam" id="PF00069">
    <property type="entry name" value="Pkinase"/>
    <property type="match status" value="1"/>
</dbReference>
<evidence type="ECO:0000313" key="11">
    <source>
        <dbReference type="Proteomes" id="UP000310158"/>
    </source>
</evidence>
<dbReference type="SUPFAM" id="SSF56112">
    <property type="entry name" value="Protein kinase-like (PK-like)"/>
    <property type="match status" value="1"/>
</dbReference>
<proteinExistence type="inferred from homology"/>
<keyword evidence="3 6" id="KW-0547">Nucleotide-binding</keyword>
<evidence type="ECO:0000256" key="2">
    <source>
        <dbReference type="ARBA" id="ARBA00022679"/>
    </source>
</evidence>
<feature type="binding site" evidence="6">
    <location>
        <position position="54"/>
    </location>
    <ligand>
        <name>ATP</name>
        <dbReference type="ChEBI" id="CHEBI:30616"/>
    </ligand>
</feature>
<evidence type="ECO:0000256" key="3">
    <source>
        <dbReference type="ARBA" id="ARBA00022741"/>
    </source>
</evidence>
<dbReference type="Gene3D" id="1.10.510.10">
    <property type="entry name" value="Transferase(Phosphotransferase) domain 1"/>
    <property type="match status" value="1"/>
</dbReference>
<keyword evidence="1 7" id="KW-0723">Serine/threonine-protein kinase</keyword>
<dbReference type="InterPro" id="IPR000719">
    <property type="entry name" value="Prot_kinase_dom"/>
</dbReference>
<evidence type="ECO:0000256" key="7">
    <source>
        <dbReference type="RuleBase" id="RU000304"/>
    </source>
</evidence>
<reference evidence="10 11" key="1">
    <citation type="submission" date="2019-02" db="EMBL/GenBank/DDBJ databases">
        <title>Genome sequencing of the rare red list fungi Bondarzewia mesenterica.</title>
        <authorList>
            <person name="Buettner E."/>
            <person name="Kellner H."/>
        </authorList>
    </citation>
    <scope>NUCLEOTIDE SEQUENCE [LARGE SCALE GENOMIC DNA]</scope>
    <source>
        <strain evidence="10 11">DSM 108281</strain>
    </source>
</reference>
<evidence type="ECO:0000256" key="8">
    <source>
        <dbReference type="SAM" id="MobiDB-lite"/>
    </source>
</evidence>
<accession>A0A4S4LUJ1</accession>
<name>A0A4S4LUJ1_9AGAM</name>
<evidence type="ECO:0000259" key="9">
    <source>
        <dbReference type="PROSITE" id="PS50011"/>
    </source>
</evidence>
<comment type="caution">
    <text evidence="10">The sequence shown here is derived from an EMBL/GenBank/DDBJ whole genome shotgun (WGS) entry which is preliminary data.</text>
</comment>
<evidence type="ECO:0000256" key="6">
    <source>
        <dbReference type="PROSITE-ProRule" id="PRU10141"/>
    </source>
</evidence>
<dbReference type="AlphaFoldDB" id="A0A4S4LUJ1"/>
<dbReference type="InterPro" id="IPR050205">
    <property type="entry name" value="CDPK_Ser/Thr_kinases"/>
</dbReference>
<dbReference type="GO" id="GO:0005524">
    <property type="term" value="F:ATP binding"/>
    <property type="evidence" value="ECO:0007669"/>
    <property type="project" value="UniProtKB-UniRule"/>
</dbReference>
<dbReference type="SMART" id="SM00220">
    <property type="entry name" value="S_TKc"/>
    <property type="match status" value="1"/>
</dbReference>
<dbReference type="InterPro" id="IPR008271">
    <property type="entry name" value="Ser/Thr_kinase_AS"/>
</dbReference>